<evidence type="ECO:0000313" key="11">
    <source>
        <dbReference type="EMBL" id="KAJ6218876.1"/>
    </source>
</evidence>
<evidence type="ECO:0000256" key="8">
    <source>
        <dbReference type="ARBA" id="ARBA00023034"/>
    </source>
</evidence>
<evidence type="ECO:0000256" key="3">
    <source>
        <dbReference type="ARBA" id="ARBA00022676"/>
    </source>
</evidence>
<dbReference type="GO" id="GO:0016758">
    <property type="term" value="F:hexosyltransferase activity"/>
    <property type="evidence" value="ECO:0007669"/>
    <property type="project" value="InterPro"/>
</dbReference>
<evidence type="ECO:0000256" key="5">
    <source>
        <dbReference type="ARBA" id="ARBA00022692"/>
    </source>
</evidence>
<keyword evidence="8 10" id="KW-0333">Golgi apparatus</keyword>
<evidence type="ECO:0000256" key="2">
    <source>
        <dbReference type="ARBA" id="ARBA00008661"/>
    </source>
</evidence>
<dbReference type="PANTHER" id="PTHR11214">
    <property type="entry name" value="BETA-1,3-N-ACETYLGLUCOSAMINYLTRANSFERASE"/>
    <property type="match status" value="1"/>
</dbReference>
<keyword evidence="3 10" id="KW-0328">Glycosyltransferase</keyword>
<evidence type="ECO:0000313" key="12">
    <source>
        <dbReference type="Proteomes" id="UP001142055"/>
    </source>
</evidence>
<comment type="similarity">
    <text evidence="2 10">Belongs to the glycosyltransferase 31 family.</text>
</comment>
<gene>
    <name evidence="11" type="ORF">RDWZM_004688</name>
</gene>
<evidence type="ECO:0000256" key="9">
    <source>
        <dbReference type="ARBA" id="ARBA00023136"/>
    </source>
</evidence>
<dbReference type="Proteomes" id="UP001142055">
    <property type="component" value="Chromosome 2"/>
</dbReference>
<dbReference type="OrthoDB" id="5512589at2759"/>
<keyword evidence="5" id="KW-0812">Transmembrane</keyword>
<accession>A0A9Q0RMT8</accession>
<evidence type="ECO:0000256" key="4">
    <source>
        <dbReference type="ARBA" id="ARBA00022679"/>
    </source>
</evidence>
<proteinExistence type="inferred from homology"/>
<keyword evidence="4" id="KW-0808">Transferase</keyword>
<evidence type="ECO:0000256" key="10">
    <source>
        <dbReference type="RuleBase" id="RU363063"/>
    </source>
</evidence>
<dbReference type="Pfam" id="PF01762">
    <property type="entry name" value="Galactosyl_T"/>
    <property type="match status" value="1"/>
</dbReference>
<comment type="subcellular location">
    <subcellularLocation>
        <location evidence="1 10">Golgi apparatus membrane</location>
        <topology evidence="1 10">Single-pass type II membrane protein</topology>
    </subcellularLocation>
</comment>
<dbReference type="GO" id="GO:0006493">
    <property type="term" value="P:protein O-linked glycosylation"/>
    <property type="evidence" value="ECO:0007669"/>
    <property type="project" value="TreeGrafter"/>
</dbReference>
<evidence type="ECO:0000256" key="7">
    <source>
        <dbReference type="ARBA" id="ARBA00022989"/>
    </source>
</evidence>
<reference evidence="11" key="1">
    <citation type="submission" date="2022-12" db="EMBL/GenBank/DDBJ databases">
        <title>Genome assemblies of Blomia tropicalis.</title>
        <authorList>
            <person name="Cui Y."/>
        </authorList>
    </citation>
    <scope>NUCLEOTIDE SEQUENCE</scope>
    <source>
        <tissue evidence="11">Adult mites</tissue>
    </source>
</reference>
<dbReference type="GO" id="GO:0000139">
    <property type="term" value="C:Golgi membrane"/>
    <property type="evidence" value="ECO:0007669"/>
    <property type="project" value="UniProtKB-SubCell"/>
</dbReference>
<dbReference type="PANTHER" id="PTHR11214:SF334">
    <property type="entry name" value="HEXOSYLTRANSFERASE"/>
    <property type="match status" value="1"/>
</dbReference>
<keyword evidence="12" id="KW-1185">Reference proteome</keyword>
<evidence type="ECO:0000256" key="1">
    <source>
        <dbReference type="ARBA" id="ARBA00004323"/>
    </source>
</evidence>
<dbReference type="OMA" id="ESKHYND"/>
<keyword evidence="9" id="KW-0472">Membrane</keyword>
<dbReference type="AlphaFoldDB" id="A0A9Q0RMT8"/>
<dbReference type="EC" id="2.4.1.-" evidence="10"/>
<organism evidence="11 12">
    <name type="scientific">Blomia tropicalis</name>
    <name type="common">Mite</name>
    <dbReference type="NCBI Taxonomy" id="40697"/>
    <lineage>
        <taxon>Eukaryota</taxon>
        <taxon>Metazoa</taxon>
        <taxon>Ecdysozoa</taxon>
        <taxon>Arthropoda</taxon>
        <taxon>Chelicerata</taxon>
        <taxon>Arachnida</taxon>
        <taxon>Acari</taxon>
        <taxon>Acariformes</taxon>
        <taxon>Sarcoptiformes</taxon>
        <taxon>Astigmata</taxon>
        <taxon>Glycyphagoidea</taxon>
        <taxon>Echimyopodidae</taxon>
        <taxon>Blomia</taxon>
    </lineage>
</organism>
<comment type="caution">
    <text evidence="11">The sequence shown here is derived from an EMBL/GenBank/DDBJ whole genome shotgun (WGS) entry which is preliminary data.</text>
</comment>
<keyword evidence="7" id="KW-1133">Transmembrane helix</keyword>
<name>A0A9Q0RMT8_BLOTA</name>
<dbReference type="EMBL" id="JAPWDV010000002">
    <property type="protein sequence ID" value="KAJ6218876.1"/>
    <property type="molecule type" value="Genomic_DNA"/>
</dbReference>
<protein>
    <recommendedName>
        <fullName evidence="10">Hexosyltransferase</fullName>
        <ecNumber evidence="10">2.4.1.-</ecNumber>
    </recommendedName>
</protein>
<dbReference type="InterPro" id="IPR002659">
    <property type="entry name" value="Glyco_trans_31"/>
</dbReference>
<sequence length="357" mass="42189">MLRLGFLWLQLLSFGIISWYWQYLYIENYFVQIKQSRQSIYEIYHDIKRRVRSIDQQLERLATINSTNINDNINRTNETYPSMLNADELIRGTMLKLNINNPCNGKLGIGATLLVLMYNRANDMSRRMVIRNTYGGAIKRHPKSFIYFVVARDLNSSVQDQLNKESKHYNDIIQLDYVDNYNRLTIKSIAIMRWIALNCPFVQYAFKFDDDSFLRLNPLIQWLKWIKPKMIYGELALFTEAVRSNTSKWYIASSYYSKRYYPTYAMGLYLFPGTFAIRLYETVVIEPIESTIPALPFEDVYMTGIVASKARIERSHLNVLTTSKNMNDTRTLSQYIVFYNHLCPCLIKHLWNLFEDN</sequence>
<evidence type="ECO:0000256" key="6">
    <source>
        <dbReference type="ARBA" id="ARBA00022968"/>
    </source>
</evidence>
<dbReference type="Gene3D" id="3.90.550.50">
    <property type="match status" value="1"/>
</dbReference>
<keyword evidence="6" id="KW-0735">Signal-anchor</keyword>